<dbReference type="InterPro" id="IPR014349">
    <property type="entry name" value="Rieske_Fe-S_prot"/>
</dbReference>
<keyword evidence="10" id="KW-0479">Metal-binding</keyword>
<dbReference type="PROSITE" id="PS51296">
    <property type="entry name" value="RIESKE"/>
    <property type="match status" value="1"/>
</dbReference>
<dbReference type="Pfam" id="PF19297">
    <property type="entry name" value="QcrA_N"/>
    <property type="match status" value="1"/>
</dbReference>
<dbReference type="Pfam" id="PF00355">
    <property type="entry name" value="Rieske"/>
    <property type="match status" value="1"/>
</dbReference>
<evidence type="ECO:0000256" key="10">
    <source>
        <dbReference type="ARBA" id="ARBA00022723"/>
    </source>
</evidence>
<evidence type="ECO:0000256" key="14">
    <source>
        <dbReference type="ARBA" id="ARBA00023004"/>
    </source>
</evidence>
<dbReference type="Gene3D" id="2.102.10.10">
    <property type="entry name" value="Rieske [2Fe-2S] iron-sulphur domain"/>
    <property type="match status" value="1"/>
</dbReference>
<evidence type="ECO:0000256" key="4">
    <source>
        <dbReference type="ARBA" id="ARBA00015816"/>
    </source>
</evidence>
<evidence type="ECO:0000256" key="3">
    <source>
        <dbReference type="ARBA" id="ARBA00010651"/>
    </source>
</evidence>
<keyword evidence="23" id="KW-1185">Reference proteome</keyword>
<evidence type="ECO:0000256" key="12">
    <source>
        <dbReference type="ARBA" id="ARBA00022989"/>
    </source>
</evidence>
<evidence type="ECO:0000256" key="15">
    <source>
        <dbReference type="ARBA" id="ARBA00023014"/>
    </source>
</evidence>
<evidence type="ECO:0000256" key="13">
    <source>
        <dbReference type="ARBA" id="ARBA00023002"/>
    </source>
</evidence>
<keyword evidence="6" id="KW-1003">Cell membrane</keyword>
<dbReference type="PANTHER" id="PTHR10134">
    <property type="entry name" value="CYTOCHROME B-C1 COMPLEX SUBUNIT RIESKE, MITOCHONDRIAL"/>
    <property type="match status" value="1"/>
</dbReference>
<dbReference type="EMBL" id="CP047156">
    <property type="protein sequence ID" value="QHC02233.1"/>
    <property type="molecule type" value="Genomic_DNA"/>
</dbReference>
<organism evidence="22 23">
    <name type="scientific">Epidermidibacterium keratini</name>
    <dbReference type="NCBI Taxonomy" id="1891644"/>
    <lineage>
        <taxon>Bacteria</taxon>
        <taxon>Bacillati</taxon>
        <taxon>Actinomycetota</taxon>
        <taxon>Actinomycetes</taxon>
        <taxon>Sporichthyales</taxon>
        <taxon>Sporichthyaceae</taxon>
        <taxon>Epidermidibacterium</taxon>
    </lineage>
</organism>
<feature type="transmembrane region" description="Helical" evidence="20">
    <location>
        <begin position="80"/>
        <end position="100"/>
    </location>
</feature>
<evidence type="ECO:0000256" key="9">
    <source>
        <dbReference type="ARBA" id="ARBA00022714"/>
    </source>
</evidence>
<dbReference type="GO" id="GO:0005886">
    <property type="term" value="C:plasma membrane"/>
    <property type="evidence" value="ECO:0007669"/>
    <property type="project" value="UniProtKB-SubCell"/>
</dbReference>
<keyword evidence="13" id="KW-0560">Oxidoreductase</keyword>
<dbReference type="AlphaFoldDB" id="A0A7L4YTC4"/>
<evidence type="ECO:0000256" key="6">
    <source>
        <dbReference type="ARBA" id="ARBA00022475"/>
    </source>
</evidence>
<keyword evidence="11" id="KW-0249">Electron transport</keyword>
<evidence type="ECO:0000256" key="11">
    <source>
        <dbReference type="ARBA" id="ARBA00022982"/>
    </source>
</evidence>
<reference evidence="22 23" key="1">
    <citation type="journal article" date="2018" name="Int. J. Syst. Evol. Microbiol.">
        <title>Epidermidibacterium keratini gen. nov., sp. nov., a member of the family Sporichthyaceae, isolated from keratin epidermis.</title>
        <authorList>
            <person name="Lee D.G."/>
            <person name="Trujillo M.E."/>
            <person name="Kang S."/>
            <person name="Nam J.J."/>
            <person name="Kim Y.J."/>
        </authorList>
    </citation>
    <scope>NUCLEOTIDE SEQUENCE [LARGE SCALE GENOMIC DNA]</scope>
    <source>
        <strain evidence="22 23">EPI-7</strain>
    </source>
</reference>
<dbReference type="InParanoid" id="A0A7L4YTC4"/>
<evidence type="ECO:0000256" key="2">
    <source>
        <dbReference type="ARBA" id="ARBA00004651"/>
    </source>
</evidence>
<feature type="transmembrane region" description="Helical" evidence="20">
    <location>
        <begin position="39"/>
        <end position="60"/>
    </location>
</feature>
<keyword evidence="8 20" id="KW-0812">Transmembrane</keyword>
<dbReference type="InterPro" id="IPR017941">
    <property type="entry name" value="Rieske_2Fe-2S"/>
</dbReference>
<keyword evidence="12 20" id="KW-1133">Transmembrane helix</keyword>
<evidence type="ECO:0000256" key="18">
    <source>
        <dbReference type="ARBA" id="ARBA00029586"/>
    </source>
</evidence>
<dbReference type="Proteomes" id="UP000463857">
    <property type="component" value="Chromosome"/>
</dbReference>
<gene>
    <name evidence="22" type="ORF">EK0264_02120</name>
</gene>
<keyword evidence="16 20" id="KW-0472">Membrane</keyword>
<dbReference type="GO" id="GO:0016705">
    <property type="term" value="F:oxidoreductase activity, acting on paired donors, with incorporation or reduction of molecular oxygen"/>
    <property type="evidence" value="ECO:0007669"/>
    <property type="project" value="UniProtKB-ARBA"/>
</dbReference>
<evidence type="ECO:0000256" key="17">
    <source>
        <dbReference type="ARBA" id="ARBA00023157"/>
    </source>
</evidence>
<proteinExistence type="inferred from homology"/>
<evidence type="ECO:0000256" key="20">
    <source>
        <dbReference type="SAM" id="Phobius"/>
    </source>
</evidence>
<dbReference type="GO" id="GO:0051537">
    <property type="term" value="F:2 iron, 2 sulfur cluster binding"/>
    <property type="evidence" value="ECO:0007669"/>
    <property type="project" value="UniProtKB-KW"/>
</dbReference>
<evidence type="ECO:0000313" key="22">
    <source>
        <dbReference type="EMBL" id="QHC02233.1"/>
    </source>
</evidence>
<evidence type="ECO:0000256" key="8">
    <source>
        <dbReference type="ARBA" id="ARBA00022692"/>
    </source>
</evidence>
<evidence type="ECO:0000256" key="19">
    <source>
        <dbReference type="ARBA" id="ARBA00032409"/>
    </source>
</evidence>
<sequence length="348" mass="37873">MSRDELVALGGQIDHVKVISSEYAYEPGSKAERGAERRVALCFGLAALFGLAFVVAYLFWPWEVNATPPTEKSPALYYTPILGATLGGSLLFLGAGLVIWAKKLMPHEVSVQERHEGASAEVDRQATAATLMQGADSLGLGKNKILRRSLLGAGGALGLASIIPLGGLIKNPYKDNELYFTAWEADMRLVRANGSPVRPGDMEPGSMETVYPPVPGAIHMEDAATMLIRMHHDQAEVFQARPINQGNKENGGQARWNEYVAYSKICSHLGCPVSLYEQETGRILCPCHQSQFDIAKDAKPVFGPATRSLAALPITVDDAGYFIAKSDYREAVGPAFWDRERRPADDKQ</sequence>
<dbReference type="FunCoup" id="A0A7L4YTC4">
    <property type="interactions" value="36"/>
</dbReference>
<dbReference type="OrthoDB" id="9802613at2"/>
<keyword evidence="5" id="KW-0813">Transport</keyword>
<keyword evidence="7" id="KW-0679">Respiratory chain</keyword>
<dbReference type="GO" id="GO:0004497">
    <property type="term" value="F:monooxygenase activity"/>
    <property type="evidence" value="ECO:0007669"/>
    <property type="project" value="UniProtKB-ARBA"/>
</dbReference>
<comment type="subcellular location">
    <subcellularLocation>
        <location evidence="2">Cell membrane</location>
        <topology evidence="2">Multi-pass membrane protein</topology>
    </subcellularLocation>
</comment>
<accession>A0A7L4YTC4</accession>
<dbReference type="CDD" id="cd03467">
    <property type="entry name" value="Rieske"/>
    <property type="match status" value="1"/>
</dbReference>
<dbReference type="InterPro" id="IPR036922">
    <property type="entry name" value="Rieske_2Fe-2S_sf"/>
</dbReference>
<dbReference type="InterPro" id="IPR045603">
    <property type="entry name" value="QcrA_N"/>
</dbReference>
<evidence type="ECO:0000256" key="1">
    <source>
        <dbReference type="ARBA" id="ARBA00002494"/>
    </source>
</evidence>
<feature type="domain" description="Rieske" evidence="21">
    <location>
        <begin position="257"/>
        <end position="323"/>
    </location>
</feature>
<protein>
    <recommendedName>
        <fullName evidence="4">Cytochrome bc1 complex Rieske iron-sulfur subunit</fullName>
    </recommendedName>
    <alternativeName>
        <fullName evidence="18">Cytochrome bc1 reductase complex subunit QcrA</fullName>
    </alternativeName>
    <alternativeName>
        <fullName evidence="19">Rieske iron-sulfur protein</fullName>
    </alternativeName>
</protein>
<dbReference type="GO" id="GO:0046872">
    <property type="term" value="F:metal ion binding"/>
    <property type="evidence" value="ECO:0007669"/>
    <property type="project" value="UniProtKB-KW"/>
</dbReference>
<dbReference type="KEGG" id="eke:EK0264_02120"/>
<dbReference type="SUPFAM" id="SSF50022">
    <property type="entry name" value="ISP domain"/>
    <property type="match status" value="1"/>
</dbReference>
<evidence type="ECO:0000259" key="21">
    <source>
        <dbReference type="PROSITE" id="PS51296"/>
    </source>
</evidence>
<keyword evidence="14" id="KW-0408">Iron</keyword>
<evidence type="ECO:0000256" key="5">
    <source>
        <dbReference type="ARBA" id="ARBA00022448"/>
    </source>
</evidence>
<comment type="similarity">
    <text evidence="3">Belongs to the Rieske iron-sulfur protein family.</text>
</comment>
<keyword evidence="15" id="KW-0411">Iron-sulfur</keyword>
<keyword evidence="17" id="KW-1015">Disulfide bond</keyword>
<evidence type="ECO:0000256" key="7">
    <source>
        <dbReference type="ARBA" id="ARBA00022660"/>
    </source>
</evidence>
<feature type="transmembrane region" description="Helical" evidence="20">
    <location>
        <begin position="150"/>
        <end position="169"/>
    </location>
</feature>
<name>A0A7L4YTC4_9ACTN</name>
<evidence type="ECO:0000313" key="23">
    <source>
        <dbReference type="Proteomes" id="UP000463857"/>
    </source>
</evidence>
<evidence type="ECO:0000256" key="16">
    <source>
        <dbReference type="ARBA" id="ARBA00023136"/>
    </source>
</evidence>
<comment type="function">
    <text evidence="1">Iron-sulfur subunit of the cytochrome bc1 complex, an essential component of the respiratory electron transport chain required for ATP synthesis. The bc1 complex catalyzes the oxidation of menaquinol and the reduction of cytochrome c in the respiratory chain. The bc1 complex operates through a Q-cycle mechanism that couples electron transfer to generation of the proton gradient that drives ATP synthesis.</text>
</comment>
<keyword evidence="9" id="KW-0001">2Fe-2S</keyword>